<dbReference type="InterPro" id="IPR035901">
    <property type="entry name" value="GIY-YIG_endonuc_sf"/>
</dbReference>
<comment type="caution">
    <text evidence="1">The sequence shown here is derived from an EMBL/GenBank/DDBJ whole genome shotgun (WGS) entry which is preliminary data.</text>
</comment>
<protein>
    <submittedName>
        <fullName evidence="1">GIY-YIG nuclease family protein</fullName>
    </submittedName>
</protein>
<dbReference type="OrthoDB" id="9134286at2"/>
<sequence>MDKSKRKELLEEFKQIKTYMGVIKITNKMNGKIFIDSYPNLKNKWTAIQAQLTLGRFMNTQLQKDWNECGPEAFDYEELEKKKTDDVLDLRWEVKQMKKPWLEKLQPYGDRGYNKPTNSQE</sequence>
<organism evidence="1 2">
    <name type="scientific">Paenibacillus nanensis</name>
    <dbReference type="NCBI Taxonomy" id="393251"/>
    <lineage>
        <taxon>Bacteria</taxon>
        <taxon>Bacillati</taxon>
        <taxon>Bacillota</taxon>
        <taxon>Bacilli</taxon>
        <taxon>Bacillales</taxon>
        <taxon>Paenibacillaceae</taxon>
        <taxon>Paenibacillus</taxon>
    </lineage>
</organism>
<name>A0A3A1V5L5_9BACL</name>
<proteinExistence type="predicted"/>
<reference evidence="1 2" key="1">
    <citation type="submission" date="2018-09" db="EMBL/GenBank/DDBJ databases">
        <title>Paenibacillus aracenensis nov. sp. isolated from a cave in southern Spain.</title>
        <authorList>
            <person name="Jurado V."/>
            <person name="Gutierrez-Patricio S."/>
            <person name="Gonzalez-Pimentel J.L."/>
            <person name="Miller A.Z."/>
            <person name="Laiz L."/>
            <person name="Saiz-Jimenez C."/>
        </authorList>
    </citation>
    <scope>NUCLEOTIDE SEQUENCE [LARGE SCALE GENOMIC DNA]</scope>
    <source>
        <strain evidence="1 2">DSM 22867</strain>
    </source>
</reference>
<dbReference type="EMBL" id="QXQA01000003">
    <property type="protein sequence ID" value="RIX53923.1"/>
    <property type="molecule type" value="Genomic_DNA"/>
</dbReference>
<dbReference type="AlphaFoldDB" id="A0A3A1V5L5"/>
<gene>
    <name evidence="1" type="ORF">D3P08_06600</name>
</gene>
<evidence type="ECO:0000313" key="1">
    <source>
        <dbReference type="EMBL" id="RIX53923.1"/>
    </source>
</evidence>
<evidence type="ECO:0000313" key="2">
    <source>
        <dbReference type="Proteomes" id="UP000266482"/>
    </source>
</evidence>
<dbReference type="Proteomes" id="UP000266482">
    <property type="component" value="Unassembled WGS sequence"/>
</dbReference>
<dbReference type="SUPFAM" id="SSF82771">
    <property type="entry name" value="GIY-YIG endonuclease"/>
    <property type="match status" value="1"/>
</dbReference>
<dbReference type="RefSeq" id="WP_119598669.1">
    <property type="nucleotide sequence ID" value="NZ_QXQA01000003.1"/>
</dbReference>
<accession>A0A3A1V5L5</accession>
<dbReference type="Gene3D" id="3.40.1440.10">
    <property type="entry name" value="GIY-YIG endonuclease"/>
    <property type="match status" value="1"/>
</dbReference>
<dbReference type="CDD" id="cd10451">
    <property type="entry name" value="GIY-YIG_LuxR_like"/>
    <property type="match status" value="1"/>
</dbReference>
<keyword evidence="2" id="KW-1185">Reference proteome</keyword>